<organism evidence="2">
    <name type="scientific">Volvox carteri f. nagariensis</name>
    <dbReference type="NCBI Taxonomy" id="3068"/>
    <lineage>
        <taxon>Eukaryota</taxon>
        <taxon>Viridiplantae</taxon>
        <taxon>Chlorophyta</taxon>
        <taxon>core chlorophytes</taxon>
        <taxon>Chlorophyceae</taxon>
        <taxon>CS clade</taxon>
        <taxon>Chlamydomonadales</taxon>
        <taxon>Volvocaceae</taxon>
        <taxon>Volvox</taxon>
    </lineage>
</organism>
<gene>
    <name evidence="1" type="ORF">VOLCADRAFT_107978</name>
</gene>
<dbReference type="KEGG" id="vcn:VOLCADRAFT_107978"/>
<sequence length="236" mass="27474">MSKPQYRFFRKSFHVPSKWMESEQIVYLVNHTYATEECSIALQNITNRLKDLGYMEDNDAMVHDYLLFMVQDLLDKNGEVYITDDDIRDDGSIRKLLCGMTPDLVIKKNGDREKTVILDVYVGSQPADVKSKYETLAFFSTLCVVTPHNFQRQLQAVLPESDIDYLYKNFQIFMTEYSYWRACIKLRTVLLNDVEYVPLREFQLAPADLAEQDVAKRQFKTNLAQYADSVANQADI</sequence>
<proteinExistence type="predicted"/>
<keyword evidence="2" id="KW-1185">Reference proteome</keyword>
<dbReference type="RefSeq" id="XP_002958105.1">
    <property type="nucleotide sequence ID" value="XM_002958059.1"/>
</dbReference>
<accession>D8UHJ3</accession>
<name>D8UHJ3_VOLCA</name>
<dbReference type="GeneID" id="9623202"/>
<reference evidence="1 2" key="1">
    <citation type="journal article" date="2010" name="Science">
        <title>Genomic analysis of organismal complexity in the multicellular green alga Volvox carteri.</title>
        <authorList>
            <person name="Prochnik S.E."/>
            <person name="Umen J."/>
            <person name="Nedelcu A.M."/>
            <person name="Hallmann A."/>
            <person name="Miller S.M."/>
            <person name="Nishii I."/>
            <person name="Ferris P."/>
            <person name="Kuo A."/>
            <person name="Mitros T."/>
            <person name="Fritz-Laylin L.K."/>
            <person name="Hellsten U."/>
            <person name="Chapman J."/>
            <person name="Simakov O."/>
            <person name="Rensing S.A."/>
            <person name="Terry A."/>
            <person name="Pangilinan J."/>
            <person name="Kapitonov V."/>
            <person name="Jurka J."/>
            <person name="Salamov A."/>
            <person name="Shapiro H."/>
            <person name="Schmutz J."/>
            <person name="Grimwood J."/>
            <person name="Lindquist E."/>
            <person name="Lucas S."/>
            <person name="Grigoriev I.V."/>
            <person name="Schmitt R."/>
            <person name="Kirk D."/>
            <person name="Rokhsar D.S."/>
        </authorList>
    </citation>
    <scope>NUCLEOTIDE SEQUENCE [LARGE SCALE GENOMIC DNA]</scope>
    <source>
        <strain evidence="2">f. Nagariensis / Eve</strain>
    </source>
</reference>
<dbReference type="EMBL" id="GL378406">
    <property type="protein sequence ID" value="EFJ40836.1"/>
    <property type="molecule type" value="Genomic_DNA"/>
</dbReference>
<evidence type="ECO:0000313" key="1">
    <source>
        <dbReference type="EMBL" id="EFJ40836.1"/>
    </source>
</evidence>
<dbReference type="OrthoDB" id="530187at2759"/>
<dbReference type="Proteomes" id="UP000001058">
    <property type="component" value="Unassembled WGS sequence"/>
</dbReference>
<dbReference type="InParanoid" id="D8UHJ3"/>
<protein>
    <submittedName>
        <fullName evidence="1">Uncharacterized protein</fullName>
    </submittedName>
</protein>
<dbReference type="AlphaFoldDB" id="D8UHJ3"/>
<evidence type="ECO:0000313" key="2">
    <source>
        <dbReference type="Proteomes" id="UP000001058"/>
    </source>
</evidence>